<evidence type="ECO:0000313" key="5">
    <source>
        <dbReference type="Proteomes" id="UP001205748"/>
    </source>
</evidence>
<dbReference type="RefSeq" id="WP_257530106.1">
    <property type="nucleotide sequence ID" value="NZ_JANKAS010000004.1"/>
</dbReference>
<dbReference type="GO" id="GO:0051287">
    <property type="term" value="F:NAD binding"/>
    <property type="evidence" value="ECO:0007669"/>
    <property type="project" value="InterPro"/>
</dbReference>
<accession>A0AAE3HFP3</accession>
<feature type="domain" description="Glycerol-3-phosphate dehydrogenase NAD-dependent N-terminal" evidence="2">
    <location>
        <begin position="4"/>
        <end position="123"/>
    </location>
</feature>
<dbReference type="PANTHER" id="PTHR38015:SF1">
    <property type="entry name" value="OPINE DEHYDROGENASE DOMAIN-CONTAINING PROTEIN"/>
    <property type="match status" value="1"/>
</dbReference>
<dbReference type="AlphaFoldDB" id="A0AAE3HFP3"/>
<dbReference type="InterPro" id="IPR003421">
    <property type="entry name" value="Opine_DH"/>
</dbReference>
<dbReference type="Pfam" id="PF01210">
    <property type="entry name" value="NAD_Gly3P_dh_N"/>
    <property type="match status" value="1"/>
</dbReference>
<dbReference type="InterPro" id="IPR013328">
    <property type="entry name" value="6PGD_dom2"/>
</dbReference>
<gene>
    <name evidence="4" type="ORF">NSA47_06280</name>
</gene>
<keyword evidence="1" id="KW-0560">Oxidoreductase</keyword>
<dbReference type="GO" id="GO:0046168">
    <property type="term" value="P:glycerol-3-phosphate catabolic process"/>
    <property type="evidence" value="ECO:0007669"/>
    <property type="project" value="InterPro"/>
</dbReference>
<name>A0AAE3HFP3_9FIRM</name>
<sequence>MSRKIAILGAGNGGYATAAHQALNGHQVNLWSRSDKNLKPILEKKGITIHGEAGEGFARLNYVSTDIGQVIKGVEVIFIVLPSFAVESVVEKCIPYLEDGQIMVLNLASTGTALRINEILKKYHVNKKIYITEFSSLTYGCRINKPGEVTVQLLAKNIKCANFPSKDNEKIYPILKEFYPDLVLAENVLETSLNNGNPVTHPAPSLLNAGRIEYSDGEFYLYTEGITPSVVKVIEAVDGERIQICRQFGFEEIPVEKRLARIGYTDKAESLYKQYSKSDVFSQMKGPGSLQNRYITEDIPYGLVVWASLAKTIGAQTHNMDSIITLASSLLNRDLWYEGWTIDKLGLEGMNFEEIQQYLFTGEPFGNFEYSA</sequence>
<dbReference type="EMBL" id="JANKAS010000004">
    <property type="protein sequence ID" value="MCR1898599.1"/>
    <property type="molecule type" value="Genomic_DNA"/>
</dbReference>
<dbReference type="Pfam" id="PF02317">
    <property type="entry name" value="Octopine_DH"/>
    <property type="match status" value="1"/>
</dbReference>
<dbReference type="InterPro" id="IPR008927">
    <property type="entry name" value="6-PGluconate_DH-like_C_sf"/>
</dbReference>
<dbReference type="GO" id="GO:0016616">
    <property type="term" value="F:oxidoreductase activity, acting on the CH-OH group of donors, NAD or NADP as acceptor"/>
    <property type="evidence" value="ECO:0007669"/>
    <property type="project" value="InterPro"/>
</dbReference>
<dbReference type="Gene3D" id="1.10.1040.10">
    <property type="entry name" value="N-(1-d-carboxylethyl)-l-norvaline Dehydrogenase, domain 2"/>
    <property type="match status" value="1"/>
</dbReference>
<dbReference type="PANTHER" id="PTHR38015">
    <property type="entry name" value="BLR6086 PROTEIN"/>
    <property type="match status" value="1"/>
</dbReference>
<dbReference type="InterPro" id="IPR036291">
    <property type="entry name" value="NAD(P)-bd_dom_sf"/>
</dbReference>
<dbReference type="Proteomes" id="UP001205748">
    <property type="component" value="Unassembled WGS sequence"/>
</dbReference>
<dbReference type="SUPFAM" id="SSF51735">
    <property type="entry name" value="NAD(P)-binding Rossmann-fold domains"/>
    <property type="match status" value="1"/>
</dbReference>
<dbReference type="InterPro" id="IPR051729">
    <property type="entry name" value="Opine/Lysopine_DH"/>
</dbReference>
<evidence type="ECO:0000259" key="3">
    <source>
        <dbReference type="Pfam" id="PF02317"/>
    </source>
</evidence>
<evidence type="ECO:0000259" key="2">
    <source>
        <dbReference type="Pfam" id="PF01210"/>
    </source>
</evidence>
<keyword evidence="5" id="KW-1185">Reference proteome</keyword>
<evidence type="ECO:0000256" key="1">
    <source>
        <dbReference type="ARBA" id="ARBA00023002"/>
    </source>
</evidence>
<reference evidence="4" key="1">
    <citation type="submission" date="2022-07" db="EMBL/GenBank/DDBJ databases">
        <title>Enhanced cultured diversity of the mouse gut microbiota enables custom-made synthetic communities.</title>
        <authorList>
            <person name="Afrizal A."/>
        </authorList>
    </citation>
    <scope>NUCLEOTIDE SEQUENCE</scope>
    <source>
        <strain evidence="4">DSM 28593</strain>
    </source>
</reference>
<feature type="domain" description="Opine dehydrogenase" evidence="3">
    <location>
        <begin position="185"/>
        <end position="330"/>
    </location>
</feature>
<evidence type="ECO:0000313" key="4">
    <source>
        <dbReference type="EMBL" id="MCR1898599.1"/>
    </source>
</evidence>
<dbReference type="InterPro" id="IPR011128">
    <property type="entry name" value="G3P_DH_NAD-dep_N"/>
</dbReference>
<dbReference type="SUPFAM" id="SSF48179">
    <property type="entry name" value="6-phosphogluconate dehydrogenase C-terminal domain-like"/>
    <property type="match status" value="1"/>
</dbReference>
<comment type="caution">
    <text evidence="4">The sequence shown here is derived from an EMBL/GenBank/DDBJ whole genome shotgun (WGS) entry which is preliminary data.</text>
</comment>
<protein>
    <submittedName>
        <fullName evidence="4">NAD/NADP octopine/nopaline dehydrogenase family protein</fullName>
    </submittedName>
</protein>
<proteinExistence type="predicted"/>
<organism evidence="4 5">
    <name type="scientific">Irregularibacter muris</name>
    <dbReference type="NCBI Taxonomy" id="1796619"/>
    <lineage>
        <taxon>Bacteria</taxon>
        <taxon>Bacillati</taxon>
        <taxon>Bacillota</taxon>
        <taxon>Clostridia</taxon>
        <taxon>Eubacteriales</taxon>
        <taxon>Eubacteriaceae</taxon>
        <taxon>Irregularibacter</taxon>
    </lineage>
</organism>
<dbReference type="Gene3D" id="3.40.50.720">
    <property type="entry name" value="NAD(P)-binding Rossmann-like Domain"/>
    <property type="match status" value="1"/>
</dbReference>